<dbReference type="Proteomes" id="UP001152797">
    <property type="component" value="Unassembled WGS sequence"/>
</dbReference>
<reference evidence="7" key="1">
    <citation type="submission" date="2022-10" db="EMBL/GenBank/DDBJ databases">
        <authorList>
            <person name="Chen Y."/>
            <person name="Dougan E. K."/>
            <person name="Chan C."/>
            <person name="Rhodes N."/>
            <person name="Thang M."/>
        </authorList>
    </citation>
    <scope>NUCLEOTIDE SEQUENCE</scope>
</reference>
<dbReference type="EMBL" id="CAMXCT020001142">
    <property type="protein sequence ID" value="CAL1140573.1"/>
    <property type="molecule type" value="Genomic_DNA"/>
</dbReference>
<evidence type="ECO:0000256" key="4">
    <source>
        <dbReference type="ARBA" id="ARBA00022989"/>
    </source>
</evidence>
<reference evidence="8 9" key="2">
    <citation type="submission" date="2024-05" db="EMBL/GenBank/DDBJ databases">
        <authorList>
            <person name="Chen Y."/>
            <person name="Shah S."/>
            <person name="Dougan E. K."/>
            <person name="Thang M."/>
            <person name="Chan C."/>
        </authorList>
    </citation>
    <scope>NUCLEOTIDE SEQUENCE [LARGE SCALE GENOMIC DNA]</scope>
</reference>
<dbReference type="Pfam" id="PF04117">
    <property type="entry name" value="Mpv17_PMP22"/>
    <property type="match status" value="1"/>
</dbReference>
<proteinExistence type="inferred from homology"/>
<dbReference type="OrthoDB" id="430207at2759"/>
<dbReference type="EMBL" id="CAMXCT010001142">
    <property type="protein sequence ID" value="CAI3987198.1"/>
    <property type="molecule type" value="Genomic_DNA"/>
</dbReference>
<name>A0A9P1FSX5_9DINO</name>
<comment type="caution">
    <text evidence="7">The sequence shown here is derived from an EMBL/GenBank/DDBJ whole genome shotgun (WGS) entry which is preliminary data.</text>
</comment>
<comment type="similarity">
    <text evidence="2 6">Belongs to the peroxisomal membrane protein PXMP2/4 family.</text>
</comment>
<organism evidence="7">
    <name type="scientific">Cladocopium goreaui</name>
    <dbReference type="NCBI Taxonomy" id="2562237"/>
    <lineage>
        <taxon>Eukaryota</taxon>
        <taxon>Sar</taxon>
        <taxon>Alveolata</taxon>
        <taxon>Dinophyceae</taxon>
        <taxon>Suessiales</taxon>
        <taxon>Symbiodiniaceae</taxon>
        <taxon>Cladocopium</taxon>
    </lineage>
</organism>
<keyword evidence="3" id="KW-0812">Transmembrane</keyword>
<keyword evidence="4" id="KW-1133">Transmembrane helix</keyword>
<comment type="subcellular location">
    <subcellularLocation>
        <location evidence="1">Membrane</location>
        <topology evidence="1">Multi-pass membrane protein</topology>
    </subcellularLocation>
</comment>
<dbReference type="GO" id="GO:0016020">
    <property type="term" value="C:membrane"/>
    <property type="evidence" value="ECO:0007669"/>
    <property type="project" value="UniProtKB-SubCell"/>
</dbReference>
<dbReference type="InterPro" id="IPR007248">
    <property type="entry name" value="Mpv17_PMP22"/>
</dbReference>
<evidence type="ECO:0000256" key="3">
    <source>
        <dbReference type="ARBA" id="ARBA00022692"/>
    </source>
</evidence>
<evidence type="ECO:0000256" key="1">
    <source>
        <dbReference type="ARBA" id="ARBA00004141"/>
    </source>
</evidence>
<evidence type="ECO:0000256" key="2">
    <source>
        <dbReference type="ARBA" id="ARBA00006824"/>
    </source>
</evidence>
<accession>A0A9P1FSX5</accession>
<keyword evidence="5" id="KW-0472">Membrane</keyword>
<protein>
    <submittedName>
        <fullName evidence="8">Protein Mpv17</fullName>
    </submittedName>
</protein>
<evidence type="ECO:0000313" key="7">
    <source>
        <dbReference type="EMBL" id="CAI3987198.1"/>
    </source>
</evidence>
<dbReference type="PANTHER" id="PTHR11266">
    <property type="entry name" value="PEROXISOMAL MEMBRANE PROTEIN 2, PXMP2 MPV17"/>
    <property type="match status" value="1"/>
</dbReference>
<evidence type="ECO:0000256" key="5">
    <source>
        <dbReference type="ARBA" id="ARBA00023136"/>
    </source>
</evidence>
<evidence type="ECO:0000256" key="6">
    <source>
        <dbReference type="RuleBase" id="RU363053"/>
    </source>
</evidence>
<evidence type="ECO:0000313" key="9">
    <source>
        <dbReference type="Proteomes" id="UP001152797"/>
    </source>
</evidence>
<dbReference type="EMBL" id="CAMXCT030001142">
    <property type="protein sequence ID" value="CAL4774510.1"/>
    <property type="molecule type" value="Genomic_DNA"/>
</dbReference>
<sequence length="240" mass="27706">MHASDVNARFRTVRFESCFHHCQTDDWQNRFTDLQTSTFYHQHLHNLRVCPMVAKIIGHYERALKRAPGFTTGTVAGVLGFIGDAFAQHVERTGSGQHSVAFDVRRSSAFTVYSLCWGAFGLRPWLHLLNDKFPGSSVQAVCQKVVLQQFLWNPIVYLPTFYSFNGLYRGQNLESLIAKVRNEYVNCLLYIWKVWLPVSIGIFAFVPVRHQVAVNFLANLIWNTLMSLFYNEHRLQEDSE</sequence>
<gene>
    <name evidence="7" type="ORF">C1SCF055_LOCUS14490</name>
</gene>
<evidence type="ECO:0000313" key="8">
    <source>
        <dbReference type="EMBL" id="CAL4774510.1"/>
    </source>
</evidence>
<dbReference type="AlphaFoldDB" id="A0A9P1FSX5"/>
<keyword evidence="9" id="KW-1185">Reference proteome</keyword>
<dbReference type="GO" id="GO:0005737">
    <property type="term" value="C:cytoplasm"/>
    <property type="evidence" value="ECO:0007669"/>
    <property type="project" value="TreeGrafter"/>
</dbReference>